<organism evidence="1 2">
    <name type="scientific">Collybia nuda</name>
    <dbReference type="NCBI Taxonomy" id="64659"/>
    <lineage>
        <taxon>Eukaryota</taxon>
        <taxon>Fungi</taxon>
        <taxon>Dikarya</taxon>
        <taxon>Basidiomycota</taxon>
        <taxon>Agaricomycotina</taxon>
        <taxon>Agaricomycetes</taxon>
        <taxon>Agaricomycetidae</taxon>
        <taxon>Agaricales</taxon>
        <taxon>Tricholomatineae</taxon>
        <taxon>Clitocybaceae</taxon>
        <taxon>Collybia</taxon>
    </lineage>
</organism>
<proteinExistence type="predicted"/>
<dbReference type="AlphaFoldDB" id="A0A9P6CD34"/>
<evidence type="ECO:0000313" key="1">
    <source>
        <dbReference type="EMBL" id="KAF9461361.1"/>
    </source>
</evidence>
<evidence type="ECO:0000313" key="2">
    <source>
        <dbReference type="Proteomes" id="UP000807353"/>
    </source>
</evidence>
<accession>A0A9P6CD34</accession>
<comment type="caution">
    <text evidence="1">The sequence shown here is derived from an EMBL/GenBank/DDBJ whole genome shotgun (WGS) entry which is preliminary data.</text>
</comment>
<keyword evidence="2" id="KW-1185">Reference proteome</keyword>
<evidence type="ECO:0008006" key="3">
    <source>
        <dbReference type="Google" id="ProtNLM"/>
    </source>
</evidence>
<dbReference type="Proteomes" id="UP000807353">
    <property type="component" value="Unassembled WGS sequence"/>
</dbReference>
<gene>
    <name evidence="1" type="ORF">BDZ94DRAFT_1196210</name>
</gene>
<name>A0A9P6CD34_9AGAR</name>
<protein>
    <recommendedName>
        <fullName evidence="3">TIR domain-containing protein</fullName>
    </recommendedName>
</protein>
<sequence>MAASYEGPKGPNREQCVQVTQATFDCIIFYRWYTRDGKRERGRAMARLIAAILEALGVTVWLDQHQMSRDTTRDQVLDGISKAFQRVRYVIILAAPGDWDRFVNRDDIHHWEWEISLKSGKPVWVLQHEVCPEIGLRPVDLADELSFFSNLLADLVLKRSIQIRTITTLVEDLYVTLVDICSITQRKGRITVQPNDVL</sequence>
<dbReference type="EMBL" id="MU150285">
    <property type="protein sequence ID" value="KAF9461361.1"/>
    <property type="molecule type" value="Genomic_DNA"/>
</dbReference>
<dbReference type="OrthoDB" id="4396798at2759"/>
<reference evidence="1" key="1">
    <citation type="submission" date="2020-11" db="EMBL/GenBank/DDBJ databases">
        <authorList>
            <consortium name="DOE Joint Genome Institute"/>
            <person name="Ahrendt S."/>
            <person name="Riley R."/>
            <person name="Andreopoulos W."/>
            <person name="Labutti K."/>
            <person name="Pangilinan J."/>
            <person name="Ruiz-Duenas F.J."/>
            <person name="Barrasa J.M."/>
            <person name="Sanchez-Garcia M."/>
            <person name="Camarero S."/>
            <person name="Miyauchi S."/>
            <person name="Serrano A."/>
            <person name="Linde D."/>
            <person name="Babiker R."/>
            <person name="Drula E."/>
            <person name="Ayuso-Fernandez I."/>
            <person name="Pacheco R."/>
            <person name="Padilla G."/>
            <person name="Ferreira P."/>
            <person name="Barriuso J."/>
            <person name="Kellner H."/>
            <person name="Castanera R."/>
            <person name="Alfaro M."/>
            <person name="Ramirez L."/>
            <person name="Pisabarro A.G."/>
            <person name="Kuo A."/>
            <person name="Tritt A."/>
            <person name="Lipzen A."/>
            <person name="He G."/>
            <person name="Yan M."/>
            <person name="Ng V."/>
            <person name="Cullen D."/>
            <person name="Martin F."/>
            <person name="Rosso M.-N."/>
            <person name="Henrissat B."/>
            <person name="Hibbett D."/>
            <person name="Martinez A.T."/>
            <person name="Grigoriev I.V."/>
        </authorList>
    </citation>
    <scope>NUCLEOTIDE SEQUENCE</scope>
    <source>
        <strain evidence="1">CBS 247.69</strain>
    </source>
</reference>